<protein>
    <submittedName>
        <fullName evidence="2">GNAT superfamily N-acetyltransferase</fullName>
    </submittedName>
</protein>
<evidence type="ECO:0000313" key="3">
    <source>
        <dbReference type="Proteomes" id="UP001139648"/>
    </source>
</evidence>
<reference evidence="2" key="1">
    <citation type="submission" date="2022-06" db="EMBL/GenBank/DDBJ databases">
        <title>Sequencing the genomes of 1000 actinobacteria strains.</title>
        <authorList>
            <person name="Klenk H.-P."/>
        </authorList>
    </citation>
    <scope>NUCLEOTIDE SEQUENCE</scope>
    <source>
        <strain evidence="2">DSM 46694</strain>
    </source>
</reference>
<dbReference type="Pfam" id="PF00583">
    <property type="entry name" value="Acetyltransf_1"/>
    <property type="match status" value="1"/>
</dbReference>
<evidence type="ECO:0000259" key="1">
    <source>
        <dbReference type="PROSITE" id="PS51186"/>
    </source>
</evidence>
<proteinExistence type="predicted"/>
<dbReference type="RefSeq" id="WP_253744345.1">
    <property type="nucleotide sequence ID" value="NZ_BAABKA010000015.1"/>
</dbReference>
<accession>A0A9X2GKK2</accession>
<dbReference type="EMBL" id="JAMZEB010000002">
    <property type="protein sequence ID" value="MCP2357211.1"/>
    <property type="molecule type" value="Genomic_DNA"/>
</dbReference>
<dbReference type="PROSITE" id="PS51186">
    <property type="entry name" value="GNAT"/>
    <property type="match status" value="1"/>
</dbReference>
<dbReference type="Proteomes" id="UP001139648">
    <property type="component" value="Unassembled WGS sequence"/>
</dbReference>
<dbReference type="AlphaFoldDB" id="A0A9X2GKK2"/>
<dbReference type="SUPFAM" id="SSF55729">
    <property type="entry name" value="Acyl-CoA N-acyltransferases (Nat)"/>
    <property type="match status" value="1"/>
</dbReference>
<sequence>MSDDQHLILRPATTHDIPALLALMDSVLTWLVARGHTEQWGTVPFSRIPGFPELFTGWTSQGAITTAERGDTCVGLLALAPAPPPRIPPGLIPDGALFIHTIMSTRSPAGQGVGHALLEEAARQARSHGSPALGLDHWAGSAELDQIYDKHGFARTGDYEDGKDGLTTTLNTVRVRHLLPR</sequence>
<dbReference type="Gene3D" id="3.40.630.30">
    <property type="match status" value="1"/>
</dbReference>
<evidence type="ECO:0000313" key="2">
    <source>
        <dbReference type="EMBL" id="MCP2357211.1"/>
    </source>
</evidence>
<comment type="caution">
    <text evidence="2">The sequence shown here is derived from an EMBL/GenBank/DDBJ whole genome shotgun (WGS) entry which is preliminary data.</text>
</comment>
<feature type="domain" description="N-acetyltransferase" evidence="1">
    <location>
        <begin position="7"/>
        <end position="180"/>
    </location>
</feature>
<keyword evidence="3" id="KW-1185">Reference proteome</keyword>
<name>A0A9X2GKK2_9ACTN</name>
<dbReference type="InterPro" id="IPR000182">
    <property type="entry name" value="GNAT_dom"/>
</dbReference>
<organism evidence="2 3">
    <name type="scientific">Nonomuraea thailandensis</name>
    <dbReference type="NCBI Taxonomy" id="1188745"/>
    <lineage>
        <taxon>Bacteria</taxon>
        <taxon>Bacillati</taxon>
        <taxon>Actinomycetota</taxon>
        <taxon>Actinomycetes</taxon>
        <taxon>Streptosporangiales</taxon>
        <taxon>Streptosporangiaceae</taxon>
        <taxon>Nonomuraea</taxon>
    </lineage>
</organism>
<gene>
    <name evidence="2" type="ORF">HD597_004231</name>
</gene>
<dbReference type="CDD" id="cd04301">
    <property type="entry name" value="NAT_SF"/>
    <property type="match status" value="1"/>
</dbReference>
<dbReference type="GO" id="GO:0016747">
    <property type="term" value="F:acyltransferase activity, transferring groups other than amino-acyl groups"/>
    <property type="evidence" value="ECO:0007669"/>
    <property type="project" value="InterPro"/>
</dbReference>
<dbReference type="InterPro" id="IPR016181">
    <property type="entry name" value="Acyl_CoA_acyltransferase"/>
</dbReference>